<name>A0ABT1XBR5_9PROT</name>
<evidence type="ECO:0000313" key="3">
    <source>
        <dbReference type="EMBL" id="MCR0985186.1"/>
    </source>
</evidence>
<comment type="caution">
    <text evidence="3">The sequence shown here is derived from an EMBL/GenBank/DDBJ whole genome shotgun (WGS) entry which is preliminary data.</text>
</comment>
<protein>
    <submittedName>
        <fullName evidence="3">Uncharacterized protein</fullName>
    </submittedName>
</protein>
<keyword evidence="4" id="KW-1185">Reference proteome</keyword>
<dbReference type="Proteomes" id="UP001524642">
    <property type="component" value="Unassembled WGS sequence"/>
</dbReference>
<dbReference type="RefSeq" id="WP_257718838.1">
    <property type="nucleotide sequence ID" value="NZ_JANJOU010000030.1"/>
</dbReference>
<organism evidence="3 4">
    <name type="scientific">Roseomonas populi</name>
    <dbReference type="NCBI Taxonomy" id="3121582"/>
    <lineage>
        <taxon>Bacteria</taxon>
        <taxon>Pseudomonadati</taxon>
        <taxon>Pseudomonadota</taxon>
        <taxon>Alphaproteobacteria</taxon>
        <taxon>Acetobacterales</taxon>
        <taxon>Roseomonadaceae</taxon>
        <taxon>Roseomonas</taxon>
    </lineage>
</organism>
<evidence type="ECO:0000256" key="2">
    <source>
        <dbReference type="SAM" id="SignalP"/>
    </source>
</evidence>
<dbReference type="EMBL" id="JANJOU010000030">
    <property type="protein sequence ID" value="MCR0985186.1"/>
    <property type="molecule type" value="Genomic_DNA"/>
</dbReference>
<sequence length="89" mass="10464">MKNAVFGALLVMAGALAVAPTAKAQSYGYGYGYAPPPPAWEHEGWHEHRARREYRREFWRQQRELAERRAYEAGQRDAYRHQQPAWAYR</sequence>
<keyword evidence="2" id="KW-0732">Signal</keyword>
<feature type="region of interest" description="Disordered" evidence="1">
    <location>
        <begin position="70"/>
        <end position="89"/>
    </location>
</feature>
<feature type="signal peptide" evidence="2">
    <location>
        <begin position="1"/>
        <end position="24"/>
    </location>
</feature>
<evidence type="ECO:0000313" key="4">
    <source>
        <dbReference type="Proteomes" id="UP001524642"/>
    </source>
</evidence>
<accession>A0ABT1XBR5</accession>
<feature type="compositionally biased region" description="Basic and acidic residues" evidence="1">
    <location>
        <begin position="70"/>
        <end position="80"/>
    </location>
</feature>
<gene>
    <name evidence="3" type="ORF">NRP21_24335</name>
</gene>
<reference evidence="3 4" key="1">
    <citation type="submission" date="2022-06" db="EMBL/GenBank/DDBJ databases">
        <title>Roseomonas CN29.</title>
        <authorList>
            <person name="Cheng Y."/>
            <person name="He X."/>
        </authorList>
    </citation>
    <scope>NUCLEOTIDE SEQUENCE [LARGE SCALE GENOMIC DNA]</scope>
    <source>
        <strain evidence="3 4">CN29</strain>
    </source>
</reference>
<feature type="chain" id="PRO_5046074453" evidence="2">
    <location>
        <begin position="25"/>
        <end position="89"/>
    </location>
</feature>
<proteinExistence type="predicted"/>
<evidence type="ECO:0000256" key="1">
    <source>
        <dbReference type="SAM" id="MobiDB-lite"/>
    </source>
</evidence>